<evidence type="ECO:0000256" key="4">
    <source>
        <dbReference type="ARBA" id="ARBA00022490"/>
    </source>
</evidence>
<dbReference type="GO" id="GO:0003993">
    <property type="term" value="F:acid phosphatase activity"/>
    <property type="evidence" value="ECO:0007669"/>
    <property type="project" value="InterPro"/>
</dbReference>
<gene>
    <name evidence="9" type="ORF">PR017_14520</name>
</gene>
<reference evidence="10" key="2">
    <citation type="journal article" date="2023" name="MicrobiologyOpen">
        <title>Genomics of the tumorigenes clade of the family Rhizobiaceae and description of Rhizobium rhododendri sp. nov.</title>
        <authorList>
            <person name="Kuzmanovic N."/>
            <person name="diCenzo G.C."/>
            <person name="Bunk B."/>
            <person name="Sproeer C."/>
            <person name="Fruehling A."/>
            <person name="Neumann-Schaal M."/>
            <person name="Overmann J."/>
            <person name="Smalla K."/>
        </authorList>
    </citation>
    <scope>NUCLEOTIDE SEQUENCE [LARGE SCALE GENOMIC DNA]</scope>
    <source>
        <strain evidence="10">1078</strain>
    </source>
</reference>
<dbReference type="InterPro" id="IPR036196">
    <property type="entry name" value="Ptyr_pPase_sf"/>
</dbReference>
<dbReference type="Proteomes" id="UP000249499">
    <property type="component" value="Chromosome"/>
</dbReference>
<feature type="active site" evidence="7">
    <location>
        <position position="16"/>
    </location>
</feature>
<feature type="domain" description="Phosphotyrosine protein phosphatase I" evidence="8">
    <location>
        <begin position="4"/>
        <end position="152"/>
    </location>
</feature>
<dbReference type="EC" id="3.1.3.48" evidence="3"/>
<reference evidence="9 10" key="1">
    <citation type="journal article" date="2018" name="Sci. Rep.">
        <title>Rhizobium tumorigenes sp. nov., a novel plant tumorigenic bacterium isolated from cane gall tumors on thornless blackberry.</title>
        <authorList>
            <person name="Kuzmanovi N."/>
            <person name="Smalla K."/>
            <person name="Gronow S."/>
            <person name="PuBawska J."/>
        </authorList>
    </citation>
    <scope>NUCLEOTIDE SEQUENCE [LARGE SCALE GENOMIC DNA]</scope>
    <source>
        <strain evidence="9 10">1078</strain>
    </source>
</reference>
<dbReference type="InterPro" id="IPR017867">
    <property type="entry name" value="Tyr_phospatase_low_mol_wt"/>
</dbReference>
<dbReference type="PANTHER" id="PTHR11717:SF7">
    <property type="entry name" value="LOW MOLECULAR WEIGHT PHOSPHOTYROSINE PROTEIN PHOSPHATASE"/>
    <property type="match status" value="1"/>
</dbReference>
<keyword evidence="4" id="KW-0963">Cytoplasm</keyword>
<dbReference type="AlphaFoldDB" id="A0AAF1KRW5"/>
<protein>
    <recommendedName>
        <fullName evidence="3">protein-tyrosine-phosphatase</fullName>
        <ecNumber evidence="3">3.1.3.48</ecNumber>
    </recommendedName>
</protein>
<keyword evidence="10" id="KW-1185">Reference proteome</keyword>
<dbReference type="CDD" id="cd16343">
    <property type="entry name" value="LMWPTP"/>
    <property type="match status" value="1"/>
</dbReference>
<dbReference type="PRINTS" id="PR00720">
    <property type="entry name" value="MAMMALPTPASE"/>
</dbReference>
<comment type="subcellular location">
    <subcellularLocation>
        <location evidence="1">Cytoplasm</location>
    </subcellularLocation>
</comment>
<evidence type="ECO:0000313" key="9">
    <source>
        <dbReference type="EMBL" id="WFR95005.1"/>
    </source>
</evidence>
<keyword evidence="6" id="KW-0904">Protein phosphatase</keyword>
<feature type="active site" description="Nucleophile" evidence="7">
    <location>
        <position position="10"/>
    </location>
</feature>
<proteinExistence type="inferred from homology"/>
<evidence type="ECO:0000256" key="2">
    <source>
        <dbReference type="ARBA" id="ARBA00011063"/>
    </source>
</evidence>
<evidence type="ECO:0000256" key="1">
    <source>
        <dbReference type="ARBA" id="ARBA00004496"/>
    </source>
</evidence>
<evidence type="ECO:0000256" key="5">
    <source>
        <dbReference type="ARBA" id="ARBA00022801"/>
    </source>
</evidence>
<dbReference type="EMBL" id="CP117255">
    <property type="protein sequence ID" value="WFR95005.1"/>
    <property type="molecule type" value="Genomic_DNA"/>
</dbReference>
<evidence type="ECO:0000313" key="10">
    <source>
        <dbReference type="Proteomes" id="UP000249499"/>
    </source>
</evidence>
<dbReference type="PANTHER" id="PTHR11717">
    <property type="entry name" value="LOW MOLECULAR WEIGHT PROTEIN TYROSINE PHOSPHATASE"/>
    <property type="match status" value="1"/>
</dbReference>
<dbReference type="InterPro" id="IPR050438">
    <property type="entry name" value="LMW_PTPase"/>
</dbReference>
<dbReference type="SUPFAM" id="SSF52788">
    <property type="entry name" value="Phosphotyrosine protein phosphatases I"/>
    <property type="match status" value="1"/>
</dbReference>
<dbReference type="InterPro" id="IPR023485">
    <property type="entry name" value="Ptyr_pPase"/>
</dbReference>
<feature type="active site" description="Proton donor" evidence="7">
    <location>
        <position position="126"/>
    </location>
</feature>
<evidence type="ECO:0000256" key="6">
    <source>
        <dbReference type="ARBA" id="ARBA00022912"/>
    </source>
</evidence>
<dbReference type="SMART" id="SM00226">
    <property type="entry name" value="LMWPc"/>
    <property type="match status" value="1"/>
</dbReference>
<accession>A0AAF1KRW5</accession>
<dbReference type="KEGG" id="rtu:PR017_14520"/>
<keyword evidence="5" id="KW-0378">Hydrolase</keyword>
<evidence type="ECO:0000256" key="7">
    <source>
        <dbReference type="PIRSR" id="PIRSR617867-1"/>
    </source>
</evidence>
<name>A0AAF1KRW5_9HYPH</name>
<dbReference type="InterPro" id="IPR002115">
    <property type="entry name" value="Tyr_Pase_low_mol_wt_mml"/>
</dbReference>
<dbReference type="RefSeq" id="WP_111219686.1">
    <property type="nucleotide sequence ID" value="NZ_CP117255.1"/>
</dbReference>
<dbReference type="Pfam" id="PF01451">
    <property type="entry name" value="LMWPc"/>
    <property type="match status" value="1"/>
</dbReference>
<organism evidence="9 10">
    <name type="scientific">Rhizobium tumorigenes</name>
    <dbReference type="NCBI Taxonomy" id="2041385"/>
    <lineage>
        <taxon>Bacteria</taxon>
        <taxon>Pseudomonadati</taxon>
        <taxon>Pseudomonadota</taxon>
        <taxon>Alphaproteobacteria</taxon>
        <taxon>Hyphomicrobiales</taxon>
        <taxon>Rhizobiaceae</taxon>
        <taxon>Rhizobium/Agrobacterium group</taxon>
        <taxon>Rhizobium</taxon>
    </lineage>
</organism>
<sequence length="159" mass="17454">MHRFKILFVCMGNICRSPLAEGIFKHMALNAGRAAEFDIDSAGTGGWHQGNPPDPRSIAVAAAHGIDIAAQRARRITAADFDRFDLILALDRDNLRVLEKMASGANAAKLHLFNRYALETGEDIPDPYYGGRDDFDRVYSMLLTGCKSLLETAGKVRTS</sequence>
<dbReference type="GO" id="GO:0005737">
    <property type="term" value="C:cytoplasm"/>
    <property type="evidence" value="ECO:0007669"/>
    <property type="project" value="UniProtKB-SubCell"/>
</dbReference>
<evidence type="ECO:0000259" key="8">
    <source>
        <dbReference type="SMART" id="SM00226"/>
    </source>
</evidence>
<dbReference type="Gene3D" id="3.40.50.2300">
    <property type="match status" value="1"/>
</dbReference>
<dbReference type="PRINTS" id="PR00719">
    <property type="entry name" value="LMWPTPASE"/>
</dbReference>
<comment type="similarity">
    <text evidence="2">Belongs to the low molecular weight phosphotyrosine protein phosphatase family.</text>
</comment>
<dbReference type="GO" id="GO:0004726">
    <property type="term" value="F:non-membrane spanning protein tyrosine phosphatase activity"/>
    <property type="evidence" value="ECO:0007669"/>
    <property type="project" value="InterPro"/>
</dbReference>
<evidence type="ECO:0000256" key="3">
    <source>
        <dbReference type="ARBA" id="ARBA00013064"/>
    </source>
</evidence>